<dbReference type="PANTHER" id="PTHR40524">
    <property type="entry name" value="PEPTIDASE_C39_2 DOMAIN-CONTAINING PROTEIN"/>
    <property type="match status" value="1"/>
</dbReference>
<protein>
    <submittedName>
        <fullName evidence="1">Carboxypeptidase regulatory-like domain-containing protein</fullName>
    </submittedName>
</protein>
<gene>
    <name evidence="1" type="ORF">EYB53_016110</name>
</gene>
<dbReference type="Pfam" id="PF13620">
    <property type="entry name" value="CarboxypepD_reg"/>
    <property type="match status" value="1"/>
</dbReference>
<dbReference type="InterPro" id="IPR013784">
    <property type="entry name" value="Carb-bd-like_fold"/>
</dbReference>
<dbReference type="SUPFAM" id="SSF49452">
    <property type="entry name" value="Starch-binding domain-like"/>
    <property type="match status" value="1"/>
</dbReference>
<dbReference type="RefSeq" id="WP_205712670.1">
    <property type="nucleotide sequence ID" value="NZ_SIJK02000030.1"/>
</dbReference>
<dbReference type="Proteomes" id="UP001193081">
    <property type="component" value="Unassembled WGS sequence"/>
</dbReference>
<keyword evidence="2" id="KW-1185">Reference proteome</keyword>
<name>A0ABS4DCR8_9CHLR</name>
<accession>A0ABS4DCR8</accession>
<feature type="non-terminal residue" evidence="1">
    <location>
        <position position="731"/>
    </location>
</feature>
<dbReference type="EMBL" id="SIJK02000030">
    <property type="protein sequence ID" value="MBP1467238.1"/>
    <property type="molecule type" value="Genomic_DNA"/>
</dbReference>
<evidence type="ECO:0000313" key="2">
    <source>
        <dbReference type="Proteomes" id="UP001193081"/>
    </source>
</evidence>
<dbReference type="Gene3D" id="2.60.40.1120">
    <property type="entry name" value="Carboxypeptidase-like, regulatory domain"/>
    <property type="match status" value="1"/>
</dbReference>
<dbReference type="Gene3D" id="3.90.70.10">
    <property type="entry name" value="Cysteine proteinases"/>
    <property type="match status" value="1"/>
</dbReference>
<sequence>MNRPSLLARMTSLVIFTILIILLAAPNLRHATVGATILARESLPAVPAQFETHPVLSEPAFATLRATLPMTATTTLTELPLQVERTQVWLPLIRHAPSERTAIWQPLVNTQQGYRLWYPSTGKATLYQPEGVLHILVDHATSPLVVQMFANPDQLSLEEWLDSPSNHRSAATAAACQHLVVNQHDACAYRLFAGDHWNTHLLLTYATDVYEFIYPFGGSQEGVFADIVATFIPGLAPDATDQGFTLIDREAAPPMLAQEIAPISVPYFNQGDARWASHRLGTCSVTIGSHGCAMTSMAMLFNYYQPSFTDPAALNQCLTNKGGYLNGCLLYWRNQCMPAGVTYSGSGDIDTELRNRRPVIVGVDGGAHWVVVIGRRSDGRYTINNPSSYSTSTLGPSVLDPGRISDIRRYNGTVPPPPEMAIDNPAHGASVNRDILIRGWAMHRAAASGTGVDAVHIYFDGPAGSGAHGVAATYGTRRDDLAAAHGERFRYVGFEFVINSAQLSLGQHTLYVYARSTVTGEWQLQTRTFTVVNIPPNMPTHATPANGVTLVGPTVTFTWNDAGDPDNRPRDYRDYVLQVINSAGTVVAEMPWAATTRWQTNLADGAYTWRLQAGDGAEGSGWSSNWSFTVRTIYTVSGQVTDANGAGLAGVTVSDGTRSATTNAEGAYTLNNVPPGTYTLTPTKEGYRFEPATRNVTVNGNVTGQNFAARLLTYTVSGQVTDANGAGLAGV</sequence>
<proteinExistence type="predicted"/>
<dbReference type="PANTHER" id="PTHR40524:SF1">
    <property type="entry name" value="PEPTIDASE C39-LIKE DOMAIN-CONTAINING PROTEIN"/>
    <property type="match status" value="1"/>
</dbReference>
<evidence type="ECO:0000313" key="1">
    <source>
        <dbReference type="EMBL" id="MBP1467238.1"/>
    </source>
</evidence>
<dbReference type="InterPro" id="IPR013783">
    <property type="entry name" value="Ig-like_fold"/>
</dbReference>
<comment type="caution">
    <text evidence="1">The sequence shown here is derived from an EMBL/GenBank/DDBJ whole genome shotgun (WGS) entry which is preliminary data.</text>
</comment>
<dbReference type="Gene3D" id="2.60.40.10">
    <property type="entry name" value="Immunoglobulins"/>
    <property type="match status" value="1"/>
</dbReference>
<organism evidence="1 2">
    <name type="scientific">Candidatus Chloroploca mongolica</name>
    <dbReference type="NCBI Taxonomy" id="2528176"/>
    <lineage>
        <taxon>Bacteria</taxon>
        <taxon>Bacillati</taxon>
        <taxon>Chloroflexota</taxon>
        <taxon>Chloroflexia</taxon>
        <taxon>Chloroflexales</taxon>
        <taxon>Chloroflexineae</taxon>
        <taxon>Oscillochloridaceae</taxon>
        <taxon>Candidatus Chloroploca</taxon>
    </lineage>
</organism>
<reference evidence="1 2" key="1">
    <citation type="submission" date="2021-03" db="EMBL/GenBank/DDBJ databases">
        <authorList>
            <person name="Grouzdev D.S."/>
        </authorList>
    </citation>
    <scope>NUCLEOTIDE SEQUENCE [LARGE SCALE GENOMIC DNA]</scope>
    <source>
        <strain evidence="1 2">M50-1</strain>
    </source>
</reference>